<organism evidence="1 2">
    <name type="scientific">Adhaeribacter soli</name>
    <dbReference type="NCBI Taxonomy" id="2607655"/>
    <lineage>
        <taxon>Bacteria</taxon>
        <taxon>Pseudomonadati</taxon>
        <taxon>Bacteroidota</taxon>
        <taxon>Cytophagia</taxon>
        <taxon>Cytophagales</taxon>
        <taxon>Hymenobacteraceae</taxon>
        <taxon>Adhaeribacter</taxon>
    </lineage>
</organism>
<proteinExistence type="predicted"/>
<protein>
    <submittedName>
        <fullName evidence="1">Uncharacterized protein</fullName>
    </submittedName>
</protein>
<accession>A0A5N1II81</accession>
<evidence type="ECO:0000313" key="2">
    <source>
        <dbReference type="Proteomes" id="UP000326570"/>
    </source>
</evidence>
<comment type="caution">
    <text evidence="1">The sequence shown here is derived from an EMBL/GenBank/DDBJ whole genome shotgun (WGS) entry which is preliminary data.</text>
</comment>
<reference evidence="1 2" key="1">
    <citation type="submission" date="2019-09" db="EMBL/GenBank/DDBJ databases">
        <title>Genome sequence of Adhaeribacter sp. M2.</title>
        <authorList>
            <person name="Srinivasan S."/>
        </authorList>
    </citation>
    <scope>NUCLEOTIDE SEQUENCE [LARGE SCALE GENOMIC DNA]</scope>
    <source>
        <strain evidence="1 2">M2</strain>
    </source>
</reference>
<keyword evidence="2" id="KW-1185">Reference proteome</keyword>
<dbReference type="EMBL" id="VTWT01000014">
    <property type="protein sequence ID" value="KAA9324979.1"/>
    <property type="molecule type" value="Genomic_DNA"/>
</dbReference>
<evidence type="ECO:0000313" key="1">
    <source>
        <dbReference type="EMBL" id="KAA9324979.1"/>
    </source>
</evidence>
<name>A0A5N1II81_9BACT</name>
<dbReference type="AlphaFoldDB" id="A0A5N1II81"/>
<sequence>MPLIRLARKPQAEADGKGFQEYGNGKVLKAVFLFEAVCSFGSIDPEASCSGFINPREPFSDHNSGINRSPAGSFRIKISAKAACFQITRSSCFEALASLKL</sequence>
<gene>
    <name evidence="1" type="ORF">F0P94_18890</name>
</gene>
<dbReference type="Proteomes" id="UP000326570">
    <property type="component" value="Unassembled WGS sequence"/>
</dbReference>